<dbReference type="GO" id="GO:0018025">
    <property type="term" value="F:calmodulin-lysine N-methyltransferase activity"/>
    <property type="evidence" value="ECO:0000318"/>
    <property type="project" value="GO_Central"/>
</dbReference>
<dbReference type="InterPro" id="IPR019410">
    <property type="entry name" value="Methyltransf_16"/>
</dbReference>
<dbReference type="RefSeq" id="XP_001742107.1">
    <property type="nucleotide sequence ID" value="XM_001742055.1"/>
</dbReference>
<feature type="region of interest" description="Disordered" evidence="9">
    <location>
        <begin position="1"/>
        <end position="31"/>
    </location>
</feature>
<keyword evidence="5" id="KW-0963">Cytoplasm</keyword>
<keyword evidence="6" id="KW-0489">Methyltransferase</keyword>
<dbReference type="EC" id="2.1.1.60" evidence="3"/>
<evidence type="ECO:0000256" key="8">
    <source>
        <dbReference type="ARBA" id="ARBA00023242"/>
    </source>
</evidence>
<evidence type="ECO:0000256" key="4">
    <source>
        <dbReference type="ARBA" id="ARBA00020594"/>
    </source>
</evidence>
<dbReference type="GeneID" id="5888107"/>
<name>A9UP24_MONBE</name>
<sequence length="329" mass="34637">MAELGAKDGQAGSGPGEAEEETVGQAGTQVRSSQQRWALLKAAILRAQRQAKGGSTTEATAASAPGVEGSVRSIASYGLVHQLDSAPATDKAAGHADDGDFVLLKSQHFPWEQRVFLLRPVVSLEAMMGFNNTGNVCIWPAEELLCHVVLAHPELVAGKSVLELGGGMAPIAGLACLHAGAASVLVTDGNPRSVQAMRRTMSQLPSSEQKRLQAQVLDWTDAAAVDQLQATADVVLAADCLFFTQVHDSLARLMASVLRPQGFVLSSAPDRNGTRVQFLAVARGAGLAVVEDCPNLLDAAAQEQLLQTKKQPLFNASLHLAHLDRLAFA</sequence>
<dbReference type="FunCoup" id="A9UP24">
    <property type="interactions" value="667"/>
</dbReference>
<evidence type="ECO:0000313" key="11">
    <source>
        <dbReference type="Proteomes" id="UP000001357"/>
    </source>
</evidence>
<dbReference type="AlphaFoldDB" id="A9UP24"/>
<dbReference type="InterPro" id="IPR029063">
    <property type="entry name" value="SAM-dependent_MTases_sf"/>
</dbReference>
<dbReference type="eggNOG" id="KOG3201">
    <property type="taxonomic scope" value="Eukaryota"/>
</dbReference>
<keyword evidence="11" id="KW-1185">Reference proteome</keyword>
<reference evidence="10 11" key="1">
    <citation type="journal article" date="2008" name="Nature">
        <title>The genome of the choanoflagellate Monosiga brevicollis and the origin of metazoans.</title>
        <authorList>
            <consortium name="JGI Sequencing"/>
            <person name="King N."/>
            <person name="Westbrook M.J."/>
            <person name="Young S.L."/>
            <person name="Kuo A."/>
            <person name="Abedin M."/>
            <person name="Chapman J."/>
            <person name="Fairclough S."/>
            <person name="Hellsten U."/>
            <person name="Isogai Y."/>
            <person name="Letunic I."/>
            <person name="Marr M."/>
            <person name="Pincus D."/>
            <person name="Putnam N."/>
            <person name="Rokas A."/>
            <person name="Wright K.J."/>
            <person name="Zuzow R."/>
            <person name="Dirks W."/>
            <person name="Good M."/>
            <person name="Goodstein D."/>
            <person name="Lemons D."/>
            <person name="Li W."/>
            <person name="Lyons J.B."/>
            <person name="Morris A."/>
            <person name="Nichols S."/>
            <person name="Richter D.J."/>
            <person name="Salamov A."/>
            <person name="Bork P."/>
            <person name="Lim W.A."/>
            <person name="Manning G."/>
            <person name="Miller W.T."/>
            <person name="McGinnis W."/>
            <person name="Shapiro H."/>
            <person name="Tjian R."/>
            <person name="Grigoriev I.V."/>
            <person name="Rokhsar D."/>
        </authorList>
    </citation>
    <scope>NUCLEOTIDE SEQUENCE [LARGE SCALE GENOMIC DNA]</scope>
    <source>
        <strain evidence="11">MX1 / ATCC 50154</strain>
    </source>
</reference>
<dbReference type="OMA" id="TAFFTID"/>
<dbReference type="InParanoid" id="A9UP24"/>
<keyword evidence="8" id="KW-0539">Nucleus</keyword>
<dbReference type="PANTHER" id="PTHR13539:SF3">
    <property type="entry name" value="CALMODULIN-LYSINE N-METHYLTRANSFERASE"/>
    <property type="match status" value="1"/>
</dbReference>
<keyword evidence="7" id="KW-0808">Transferase</keyword>
<dbReference type="Gene3D" id="3.40.50.150">
    <property type="entry name" value="Vaccinia Virus protein VP39"/>
    <property type="match status" value="1"/>
</dbReference>
<evidence type="ECO:0000313" key="10">
    <source>
        <dbReference type="EMBL" id="EDQ92345.1"/>
    </source>
</evidence>
<proteinExistence type="predicted"/>
<dbReference type="PANTHER" id="PTHR13539">
    <property type="entry name" value="CALMODULIN-LYSINE N-METHYLTRANSFERASE"/>
    <property type="match status" value="1"/>
</dbReference>
<dbReference type="GO" id="GO:0005634">
    <property type="term" value="C:nucleus"/>
    <property type="evidence" value="ECO:0007669"/>
    <property type="project" value="UniProtKB-SubCell"/>
</dbReference>
<accession>A9UP24</accession>
<comment type="subcellular location">
    <subcellularLocation>
        <location evidence="2">Cytoplasm</location>
    </subcellularLocation>
    <subcellularLocation>
        <location evidence="1">Nucleus</location>
    </subcellularLocation>
</comment>
<dbReference type="EMBL" id="CH991543">
    <property type="protein sequence ID" value="EDQ92345.1"/>
    <property type="molecule type" value="Genomic_DNA"/>
</dbReference>
<dbReference type="InterPro" id="IPR025800">
    <property type="entry name" value="CaM-Lys-N-MeTrfase"/>
</dbReference>
<protein>
    <recommendedName>
        <fullName evidence="4">Calmodulin-lysine N-methyltransferase</fullName>
        <ecNumber evidence="3">2.1.1.60</ecNumber>
    </recommendedName>
</protein>
<gene>
    <name evidence="10" type="ORF">MONBRDRAFT_30766</name>
</gene>
<evidence type="ECO:0000256" key="3">
    <source>
        <dbReference type="ARBA" id="ARBA00011914"/>
    </source>
</evidence>
<dbReference type="GO" id="GO:0005737">
    <property type="term" value="C:cytoplasm"/>
    <property type="evidence" value="ECO:0007669"/>
    <property type="project" value="UniProtKB-SubCell"/>
</dbReference>
<evidence type="ECO:0000256" key="5">
    <source>
        <dbReference type="ARBA" id="ARBA00022490"/>
    </source>
</evidence>
<dbReference type="SUPFAM" id="SSF53335">
    <property type="entry name" value="S-adenosyl-L-methionine-dependent methyltransferases"/>
    <property type="match status" value="1"/>
</dbReference>
<dbReference type="Pfam" id="PF10294">
    <property type="entry name" value="Methyltransf_16"/>
    <property type="match status" value="1"/>
</dbReference>
<evidence type="ECO:0000256" key="1">
    <source>
        <dbReference type="ARBA" id="ARBA00004123"/>
    </source>
</evidence>
<evidence type="ECO:0000256" key="2">
    <source>
        <dbReference type="ARBA" id="ARBA00004496"/>
    </source>
</evidence>
<dbReference type="STRING" id="81824.A9UP24"/>
<dbReference type="GO" id="GO:0032259">
    <property type="term" value="P:methylation"/>
    <property type="evidence" value="ECO:0007669"/>
    <property type="project" value="UniProtKB-KW"/>
</dbReference>
<dbReference type="KEGG" id="mbr:MONBRDRAFT_30766"/>
<dbReference type="Proteomes" id="UP000001357">
    <property type="component" value="Unassembled WGS sequence"/>
</dbReference>
<organism evidence="10 11">
    <name type="scientific">Monosiga brevicollis</name>
    <name type="common">Choanoflagellate</name>
    <dbReference type="NCBI Taxonomy" id="81824"/>
    <lineage>
        <taxon>Eukaryota</taxon>
        <taxon>Choanoflagellata</taxon>
        <taxon>Craspedida</taxon>
        <taxon>Salpingoecidae</taxon>
        <taxon>Monosiga</taxon>
    </lineage>
</organism>
<evidence type="ECO:0000256" key="9">
    <source>
        <dbReference type="SAM" id="MobiDB-lite"/>
    </source>
</evidence>
<evidence type="ECO:0000256" key="6">
    <source>
        <dbReference type="ARBA" id="ARBA00022603"/>
    </source>
</evidence>
<evidence type="ECO:0000256" key="7">
    <source>
        <dbReference type="ARBA" id="ARBA00022679"/>
    </source>
</evidence>